<feature type="transmembrane region" description="Helical" evidence="12">
    <location>
        <begin position="135"/>
        <end position="153"/>
    </location>
</feature>
<feature type="transmembrane region" description="Helical" evidence="12">
    <location>
        <begin position="199"/>
        <end position="221"/>
    </location>
</feature>
<proteinExistence type="inferred from homology"/>
<evidence type="ECO:0000256" key="1">
    <source>
        <dbReference type="ARBA" id="ARBA00004141"/>
    </source>
</evidence>
<keyword evidence="3" id="KW-0813">Transport</keyword>
<protein>
    <recommendedName>
        <fullName evidence="11">ATP synthase subunit a</fullName>
    </recommendedName>
</protein>
<dbReference type="InterPro" id="IPR035908">
    <property type="entry name" value="F0_ATP_A_sf"/>
</dbReference>
<evidence type="ECO:0000256" key="3">
    <source>
        <dbReference type="ARBA" id="ARBA00022448"/>
    </source>
</evidence>
<evidence type="ECO:0000256" key="4">
    <source>
        <dbReference type="ARBA" id="ARBA00022547"/>
    </source>
</evidence>
<dbReference type="PRINTS" id="PR00123">
    <property type="entry name" value="ATPASEA"/>
</dbReference>
<evidence type="ECO:0000256" key="10">
    <source>
        <dbReference type="ARBA" id="ARBA00023310"/>
    </source>
</evidence>
<dbReference type="GO" id="GO:0045259">
    <property type="term" value="C:proton-transporting ATP synthase complex"/>
    <property type="evidence" value="ECO:0007669"/>
    <property type="project" value="UniProtKB-KW"/>
</dbReference>
<evidence type="ECO:0000256" key="5">
    <source>
        <dbReference type="ARBA" id="ARBA00022692"/>
    </source>
</evidence>
<dbReference type="AlphaFoldDB" id="Q9MQZ9"/>
<geneLocation type="mitochondrion" evidence="13"/>
<evidence type="ECO:0000256" key="6">
    <source>
        <dbReference type="ARBA" id="ARBA00022781"/>
    </source>
</evidence>
<dbReference type="EMBL" id="AB035869">
    <property type="protein sequence ID" value="BAA95918.1"/>
    <property type="molecule type" value="Genomic_DNA"/>
</dbReference>
<evidence type="ECO:0000313" key="13">
    <source>
        <dbReference type="EMBL" id="BAA95918.1"/>
    </source>
</evidence>
<feature type="transmembrane region" description="Helical" evidence="12">
    <location>
        <begin position="23"/>
        <end position="48"/>
    </location>
</feature>
<dbReference type="Gene3D" id="1.20.120.220">
    <property type="entry name" value="ATP synthase, F0 complex, subunit A"/>
    <property type="match status" value="1"/>
</dbReference>
<keyword evidence="13" id="KW-0496">Mitochondrion</keyword>
<dbReference type="NCBIfam" id="TIGR01131">
    <property type="entry name" value="ATP_synt_6_or_A"/>
    <property type="match status" value="1"/>
</dbReference>
<feature type="transmembrane region" description="Helical" evidence="12">
    <location>
        <begin position="173"/>
        <end position="192"/>
    </location>
</feature>
<reference evidence="13" key="1">
    <citation type="journal article" date="2000" name="Genetics">
        <title>The mitochondrial genome of the brachiopod Laqueus rubellus.</title>
        <authorList>
            <person name="Noguchi Y."/>
            <person name="Endo K."/>
            <person name="Tajima F."/>
            <person name="Ueshima R."/>
        </authorList>
    </citation>
    <scope>NUCLEOTIDE SEQUENCE</scope>
</reference>
<evidence type="ECO:0000256" key="11">
    <source>
        <dbReference type="RuleBase" id="RU004450"/>
    </source>
</evidence>
<dbReference type="PROSITE" id="PS00449">
    <property type="entry name" value="ATPASE_A"/>
    <property type="match status" value="1"/>
</dbReference>
<dbReference type="InterPro" id="IPR045083">
    <property type="entry name" value="ATP_synth_F0_asu_bact/mt"/>
</dbReference>
<dbReference type="SUPFAM" id="SSF81336">
    <property type="entry name" value="F1F0 ATP synthase subunit A"/>
    <property type="match status" value="1"/>
</dbReference>
<evidence type="ECO:0000256" key="9">
    <source>
        <dbReference type="ARBA" id="ARBA00023136"/>
    </source>
</evidence>
<feature type="transmembrane region" description="Helical" evidence="12">
    <location>
        <begin position="69"/>
        <end position="94"/>
    </location>
</feature>
<keyword evidence="8" id="KW-0406">Ion transport</keyword>
<dbReference type="GeneID" id="809244"/>
<dbReference type="RefSeq" id="NP_058504.1">
    <property type="nucleotide sequence ID" value="NC_002322.1"/>
</dbReference>
<evidence type="ECO:0000256" key="2">
    <source>
        <dbReference type="ARBA" id="ARBA00006810"/>
    </source>
</evidence>
<dbReference type="PANTHER" id="PTHR11410">
    <property type="entry name" value="ATP SYNTHASE SUBUNIT A"/>
    <property type="match status" value="1"/>
</dbReference>
<dbReference type="CDD" id="cd00310">
    <property type="entry name" value="ATP-synt_Fo_a_6"/>
    <property type="match status" value="1"/>
</dbReference>
<accession>Q9MQZ9</accession>
<keyword evidence="6" id="KW-0375">Hydrogen ion transport</keyword>
<keyword evidence="5 12" id="KW-0812">Transmembrane</keyword>
<evidence type="ECO:0000256" key="8">
    <source>
        <dbReference type="ARBA" id="ARBA00023065"/>
    </source>
</evidence>
<dbReference type="PANTHER" id="PTHR11410:SF0">
    <property type="entry name" value="ATP SYNTHASE SUBUNIT A"/>
    <property type="match status" value="1"/>
</dbReference>
<comment type="subcellular location">
    <subcellularLocation>
        <location evidence="1">Membrane</location>
        <topology evidence="1">Multi-pass membrane protein</topology>
    </subcellularLocation>
    <subcellularLocation>
        <location evidence="11">Mitochondrion inner membrane</location>
        <topology evidence="11">Multi-pass membrane protein</topology>
    </subcellularLocation>
</comment>
<comment type="similarity">
    <text evidence="2">Belongs to the ATPase A chain family.</text>
</comment>
<dbReference type="InterPro" id="IPR023011">
    <property type="entry name" value="ATP_synth_F0_asu_AS"/>
</dbReference>
<keyword evidence="4" id="KW-0138">CF(0)</keyword>
<keyword evidence="10" id="KW-0066">ATP synthesis</keyword>
<dbReference type="InterPro" id="IPR000568">
    <property type="entry name" value="ATP_synth_F0_asu"/>
</dbReference>
<feature type="transmembrane region" description="Helical" evidence="12">
    <location>
        <begin position="100"/>
        <end position="123"/>
    </location>
</feature>
<keyword evidence="7 12" id="KW-1133">Transmembrane helix</keyword>
<dbReference type="Pfam" id="PF00119">
    <property type="entry name" value="ATP-synt_A"/>
    <property type="match status" value="1"/>
</dbReference>
<evidence type="ECO:0000256" key="12">
    <source>
        <dbReference type="SAM" id="Phobius"/>
    </source>
</evidence>
<evidence type="ECO:0000256" key="7">
    <source>
        <dbReference type="ARBA" id="ARBA00022989"/>
    </source>
</evidence>
<dbReference type="CTD" id="4508"/>
<dbReference type="GO" id="GO:0046933">
    <property type="term" value="F:proton-transporting ATP synthase activity, rotational mechanism"/>
    <property type="evidence" value="ECO:0007669"/>
    <property type="project" value="TreeGrafter"/>
</dbReference>
<keyword evidence="9 12" id="KW-0472">Membrane</keyword>
<name>Q9MQZ9_LAQRU</name>
<organism evidence="13">
    <name type="scientific">Laqueus rubellus</name>
    <name type="common">Lampshell</name>
    <dbReference type="NCBI Taxonomy" id="93892"/>
    <lineage>
        <taxon>Eukaryota</taxon>
        <taxon>Metazoa</taxon>
        <taxon>Spiralia</taxon>
        <taxon>Lophotrochozoa</taxon>
        <taxon>Brachiopoda</taxon>
        <taxon>Rhynchonelliformea</taxon>
        <taxon>Rhynchonellata</taxon>
        <taxon>Terebratellidina</taxon>
        <taxon>Laqueoidea</taxon>
        <taxon>Laqueidae</taxon>
        <taxon>Laqueus</taxon>
    </lineage>
</organism>
<gene>
    <name evidence="13" type="primary">atp6</name>
</gene>
<sequence length="226" mass="24805">MLGELFSSLDFQNMNRWGAMMCWGVPLVMVLVSVGGVWSAPSSFQVVLRMAMGISMGQLKQGKGSRISGFSGVVGPLFFLVMSLNLMGLFPMVFGVSTHLLPNFTVGLTVWLGLILSSIFYGFYSTVGHMLPSGAPWWLNPFLILVDFVSLLIRPLTLTVRLAANMAVGHVVLGLWGMMMLPFSGLCFFGLCVPAVMYILFEIMVCMVQGYIFFLLLSLYAEDHSG</sequence>
<dbReference type="GO" id="GO:0005743">
    <property type="term" value="C:mitochondrial inner membrane"/>
    <property type="evidence" value="ECO:0007669"/>
    <property type="project" value="UniProtKB-SubCell"/>
</dbReference>